<accession>A0A2H0BI81</accession>
<dbReference type="PANTHER" id="PTHR34136:SF1">
    <property type="entry name" value="UDP-N-ACETYL-D-MANNOSAMINURONIC ACID TRANSFERASE"/>
    <property type="match status" value="1"/>
</dbReference>
<keyword evidence="1" id="KW-0328">Glycosyltransferase</keyword>
<dbReference type="EMBL" id="PCSW01000103">
    <property type="protein sequence ID" value="PIP57382.1"/>
    <property type="molecule type" value="Genomic_DNA"/>
</dbReference>
<evidence type="ECO:0000256" key="2">
    <source>
        <dbReference type="ARBA" id="ARBA00022679"/>
    </source>
</evidence>
<dbReference type="CDD" id="cd06533">
    <property type="entry name" value="Glyco_transf_WecG_TagA"/>
    <property type="match status" value="1"/>
</dbReference>
<protein>
    <submittedName>
        <fullName evidence="3">Glycosyltransferase</fullName>
    </submittedName>
</protein>
<dbReference type="Pfam" id="PF03808">
    <property type="entry name" value="Glyco_tran_WecG"/>
    <property type="match status" value="1"/>
</dbReference>
<evidence type="ECO:0000313" key="4">
    <source>
        <dbReference type="Proteomes" id="UP000229847"/>
    </source>
</evidence>
<dbReference type="PANTHER" id="PTHR34136">
    <property type="match status" value="1"/>
</dbReference>
<dbReference type="AlphaFoldDB" id="A0A2H0BI81"/>
<organism evidence="3 4">
    <name type="scientific">Candidatus Woesebacteria bacterium CG22_combo_CG10-13_8_21_14_all_39_10</name>
    <dbReference type="NCBI Taxonomy" id="1975059"/>
    <lineage>
        <taxon>Bacteria</taxon>
        <taxon>Candidatus Woeseibacteriota</taxon>
    </lineage>
</organism>
<dbReference type="InterPro" id="IPR004629">
    <property type="entry name" value="WecG_TagA_CpsF"/>
</dbReference>
<gene>
    <name evidence="3" type="ORF">COX03_03405</name>
</gene>
<sequence length="261" mass="29883">MLKVIKDEYGMLKRQKMTHKSGRVYVNILDIRLDSTSTSSVLTLVTDFIARGWQFTIFTANSELLVMTERDRDLRKIVNSADLVIPDGVGLKYAAKFLHRTDLNIIPGRKLFVKLLALARKNNWQVLFLGGKGIKNVFAGPVLDEDGEPKTAKEAKIQKEVIQKINEIKPDLLFVGFGMPKQEKWIDKNVEKLDVKGIMAVGGTFDYVFGKARLPPEWLEKLGLEWLWRLLHEPKRAPRILNAVIIFPLKILSSKFWQKRA</sequence>
<comment type="caution">
    <text evidence="3">The sequence shown here is derived from an EMBL/GenBank/DDBJ whole genome shotgun (WGS) entry which is preliminary data.</text>
</comment>
<dbReference type="GO" id="GO:0016758">
    <property type="term" value="F:hexosyltransferase activity"/>
    <property type="evidence" value="ECO:0007669"/>
    <property type="project" value="TreeGrafter"/>
</dbReference>
<evidence type="ECO:0000313" key="3">
    <source>
        <dbReference type="EMBL" id="PIP57382.1"/>
    </source>
</evidence>
<name>A0A2H0BI81_9BACT</name>
<reference evidence="3 4" key="1">
    <citation type="submission" date="2017-09" db="EMBL/GenBank/DDBJ databases">
        <title>Depth-based differentiation of microbial function through sediment-hosted aquifers and enrichment of novel symbionts in the deep terrestrial subsurface.</title>
        <authorList>
            <person name="Probst A.J."/>
            <person name="Ladd B."/>
            <person name="Jarett J.K."/>
            <person name="Geller-Mcgrath D.E."/>
            <person name="Sieber C.M."/>
            <person name="Emerson J.B."/>
            <person name="Anantharaman K."/>
            <person name="Thomas B.C."/>
            <person name="Malmstrom R."/>
            <person name="Stieglmeier M."/>
            <person name="Klingl A."/>
            <person name="Woyke T."/>
            <person name="Ryan C.M."/>
            <person name="Banfield J.F."/>
        </authorList>
    </citation>
    <scope>NUCLEOTIDE SEQUENCE [LARGE SCALE GENOMIC DNA]</scope>
    <source>
        <strain evidence="3">CG22_combo_CG10-13_8_21_14_all_39_10</strain>
    </source>
</reference>
<evidence type="ECO:0000256" key="1">
    <source>
        <dbReference type="ARBA" id="ARBA00022676"/>
    </source>
</evidence>
<keyword evidence="2 3" id="KW-0808">Transferase</keyword>
<proteinExistence type="predicted"/>
<dbReference type="Proteomes" id="UP000229847">
    <property type="component" value="Unassembled WGS sequence"/>
</dbReference>
<dbReference type="NCBIfam" id="TIGR00696">
    <property type="entry name" value="wecG_tagA_cpsF"/>
    <property type="match status" value="1"/>
</dbReference>